<dbReference type="OrthoDB" id="8377594at2"/>
<keyword evidence="3" id="KW-1185">Reference proteome</keyword>
<proteinExistence type="predicted"/>
<dbReference type="Proteomes" id="UP000295097">
    <property type="component" value="Unassembled WGS sequence"/>
</dbReference>
<protein>
    <recommendedName>
        <fullName evidence="4">GcrA cell cycle regulator</fullName>
    </recommendedName>
</protein>
<dbReference type="EMBL" id="SMAR01000019">
    <property type="protein sequence ID" value="TCT37274.1"/>
    <property type="molecule type" value="Genomic_DNA"/>
</dbReference>
<comment type="caution">
    <text evidence="2">The sequence shown here is derived from an EMBL/GenBank/DDBJ whole genome shotgun (WGS) entry which is preliminary data.</text>
</comment>
<dbReference type="Pfam" id="PF07750">
    <property type="entry name" value="GcrA"/>
    <property type="match status" value="1"/>
</dbReference>
<dbReference type="RefSeq" id="WP_132312111.1">
    <property type="nucleotide sequence ID" value="NZ_SMAR01000019.1"/>
</dbReference>
<dbReference type="InterPro" id="IPR011681">
    <property type="entry name" value="GcrA"/>
</dbReference>
<accession>A0A4R3NP17</accession>
<sequence>MSVWTEAKIDRAVAMKRNGATNAEVAKAFGINRSAVSGMIRRNRSRFPAQRATESKAPQAGFWTEERVRRAVSLWRAGEPNTVIAETIGSHRLTVGRFIAAHPELFPERGEAAPARERPTVVKNSARLADLGVKARPEARAGSKRDLSGLHAPDEQPVSILDAGRRQCRFPLVAFDAAPSADMPCCGAETLEGSSWCAFHFRIVFPGRAAP</sequence>
<organism evidence="2 3">
    <name type="scientific">Martelella mediterranea</name>
    <dbReference type="NCBI Taxonomy" id="293089"/>
    <lineage>
        <taxon>Bacteria</taxon>
        <taxon>Pseudomonadati</taxon>
        <taxon>Pseudomonadota</taxon>
        <taxon>Alphaproteobacteria</taxon>
        <taxon>Hyphomicrobiales</taxon>
        <taxon>Aurantimonadaceae</taxon>
        <taxon>Martelella</taxon>
    </lineage>
</organism>
<dbReference type="AlphaFoldDB" id="A0A4R3NP17"/>
<reference evidence="2 3" key="1">
    <citation type="submission" date="2019-03" db="EMBL/GenBank/DDBJ databases">
        <title>Freshwater and sediment microbial communities from various areas in North America, analyzing microbe dynamics in response to fracking.</title>
        <authorList>
            <person name="Lamendella R."/>
        </authorList>
    </citation>
    <scope>NUCLEOTIDE SEQUENCE [LARGE SCALE GENOMIC DNA]</scope>
    <source>
        <strain evidence="2 3">175.2</strain>
    </source>
</reference>
<evidence type="ECO:0008006" key="4">
    <source>
        <dbReference type="Google" id="ProtNLM"/>
    </source>
</evidence>
<evidence type="ECO:0000256" key="1">
    <source>
        <dbReference type="SAM" id="MobiDB-lite"/>
    </source>
</evidence>
<evidence type="ECO:0000313" key="2">
    <source>
        <dbReference type="EMBL" id="TCT37274.1"/>
    </source>
</evidence>
<feature type="region of interest" description="Disordered" evidence="1">
    <location>
        <begin position="135"/>
        <end position="154"/>
    </location>
</feature>
<gene>
    <name evidence="2" type="ORF">EDC90_101911</name>
</gene>
<name>A0A4R3NP17_9HYPH</name>
<evidence type="ECO:0000313" key="3">
    <source>
        <dbReference type="Proteomes" id="UP000295097"/>
    </source>
</evidence>